<feature type="domain" description="Cystatin" evidence="5">
    <location>
        <begin position="32"/>
        <end position="93"/>
    </location>
</feature>
<dbReference type="PANTHER" id="PTHR47364:SF2">
    <property type="entry name" value="CYSTEINE PROTEINASE INHIBITOR 5"/>
    <property type="match status" value="1"/>
</dbReference>
<feature type="compositionally biased region" description="Basic and acidic residues" evidence="3">
    <location>
        <begin position="311"/>
        <end position="320"/>
    </location>
</feature>
<evidence type="ECO:0000313" key="6">
    <source>
        <dbReference type="EMBL" id="KAK9069759.1"/>
    </source>
</evidence>
<feature type="region of interest" description="Disordered" evidence="3">
    <location>
        <begin position="282"/>
        <end position="326"/>
    </location>
</feature>
<comment type="caution">
    <text evidence="6">The sequence shown here is derived from an EMBL/GenBank/DDBJ whole genome shotgun (WGS) entry which is preliminary data.</text>
</comment>
<feature type="signal peptide" evidence="4">
    <location>
        <begin position="1"/>
        <end position="21"/>
    </location>
</feature>
<dbReference type="EMBL" id="JBCNJP010000012">
    <property type="protein sequence ID" value="KAK9069759.1"/>
    <property type="molecule type" value="Genomic_DNA"/>
</dbReference>
<keyword evidence="2" id="KW-0789">Thiol protease inhibitor</keyword>
<evidence type="ECO:0000259" key="5">
    <source>
        <dbReference type="Pfam" id="PF16845"/>
    </source>
</evidence>
<reference evidence="6 7" key="1">
    <citation type="submission" date="2024-04" db="EMBL/GenBank/DDBJ databases">
        <title>The reference genome of an endangered Asteraceae, Deinandra increscens subsp. villosa, native to the Central Coast of California.</title>
        <authorList>
            <person name="Guilliams M."/>
            <person name="Hasenstab-Lehman K."/>
            <person name="Meyer R."/>
            <person name="Mcevoy S."/>
        </authorList>
    </citation>
    <scope>NUCLEOTIDE SEQUENCE [LARGE SCALE GENOMIC DNA]</scope>
    <source>
        <tissue evidence="6">Leaf</tissue>
    </source>
</reference>
<keyword evidence="4" id="KW-0732">Signal</keyword>
<feature type="chain" id="PRO_5042878174" description="Cystatin domain-containing protein" evidence="4">
    <location>
        <begin position="22"/>
        <end position="326"/>
    </location>
</feature>
<sequence>MHTNLFTITIFILFFFSKPSAVFIGDGNWEPIPDVTKPTVVSTGKFAVNEHNKQAHESLKFRRVVKGECQHPIDFGTSYNLTINADDGISGKTYGGYFVIASFTLLLLADAKVVHIKKYDDWRADYLGRVEKVTRVFVRGGRNMMKELLLGESEYLLELTLWEQLAFSYQGKIPVGKIVALMSVQVTEYDGNLQLEFTTVTSIDIDPPIPQLQQIYSRLRNVRGKRAFSREYEDSDLMTITEILSKDPNENNVRKMKIFRLRLRGNDTVSVQTVFNVEKEKPVVQETHPKSSFVSATPASKAIKRQQQVSPDDKVESVKKMKEKHH</sequence>
<dbReference type="CDD" id="cd00042">
    <property type="entry name" value="CY"/>
    <property type="match status" value="1"/>
</dbReference>
<evidence type="ECO:0000256" key="2">
    <source>
        <dbReference type="ARBA" id="ARBA00022704"/>
    </source>
</evidence>
<name>A0AAP0DEL4_9ASTR</name>
<dbReference type="Gene3D" id="2.40.50.140">
    <property type="entry name" value="Nucleic acid-binding proteins"/>
    <property type="match status" value="1"/>
</dbReference>
<dbReference type="Pfam" id="PF16845">
    <property type="entry name" value="SQAPI"/>
    <property type="match status" value="1"/>
</dbReference>
<evidence type="ECO:0000256" key="3">
    <source>
        <dbReference type="SAM" id="MobiDB-lite"/>
    </source>
</evidence>
<dbReference type="SUPFAM" id="SSF50249">
    <property type="entry name" value="Nucleic acid-binding proteins"/>
    <property type="match status" value="1"/>
</dbReference>
<keyword evidence="1" id="KW-0646">Protease inhibitor</keyword>
<organism evidence="6 7">
    <name type="scientific">Deinandra increscens subsp. villosa</name>
    <dbReference type="NCBI Taxonomy" id="3103831"/>
    <lineage>
        <taxon>Eukaryota</taxon>
        <taxon>Viridiplantae</taxon>
        <taxon>Streptophyta</taxon>
        <taxon>Embryophyta</taxon>
        <taxon>Tracheophyta</taxon>
        <taxon>Spermatophyta</taxon>
        <taxon>Magnoliopsida</taxon>
        <taxon>eudicotyledons</taxon>
        <taxon>Gunneridae</taxon>
        <taxon>Pentapetalae</taxon>
        <taxon>asterids</taxon>
        <taxon>campanulids</taxon>
        <taxon>Asterales</taxon>
        <taxon>Asteraceae</taxon>
        <taxon>Asteroideae</taxon>
        <taxon>Heliantheae alliance</taxon>
        <taxon>Madieae</taxon>
        <taxon>Madiinae</taxon>
        <taxon>Deinandra</taxon>
    </lineage>
</organism>
<gene>
    <name evidence="6" type="ORF">SSX86_010155</name>
</gene>
<dbReference type="SUPFAM" id="SSF54403">
    <property type="entry name" value="Cystatin/monellin"/>
    <property type="match status" value="1"/>
</dbReference>
<dbReference type="GO" id="GO:0004869">
    <property type="term" value="F:cysteine-type endopeptidase inhibitor activity"/>
    <property type="evidence" value="ECO:0007669"/>
    <property type="project" value="UniProtKB-KW"/>
</dbReference>
<evidence type="ECO:0000313" key="7">
    <source>
        <dbReference type="Proteomes" id="UP001408789"/>
    </source>
</evidence>
<keyword evidence="7" id="KW-1185">Reference proteome</keyword>
<proteinExistence type="predicted"/>
<dbReference type="AlphaFoldDB" id="A0AAP0DEL4"/>
<accession>A0AAP0DEL4</accession>
<dbReference type="Proteomes" id="UP001408789">
    <property type="component" value="Unassembled WGS sequence"/>
</dbReference>
<dbReference type="InterPro" id="IPR012340">
    <property type="entry name" value="NA-bd_OB-fold"/>
</dbReference>
<dbReference type="InterPro" id="IPR046350">
    <property type="entry name" value="Cystatin_sf"/>
</dbReference>
<dbReference type="Gene3D" id="3.10.450.10">
    <property type="match status" value="1"/>
</dbReference>
<dbReference type="InterPro" id="IPR000010">
    <property type="entry name" value="Cystatin_dom"/>
</dbReference>
<evidence type="ECO:0000256" key="1">
    <source>
        <dbReference type="ARBA" id="ARBA00022690"/>
    </source>
</evidence>
<protein>
    <recommendedName>
        <fullName evidence="5">Cystatin domain-containing protein</fullName>
    </recommendedName>
</protein>
<dbReference type="PANTHER" id="PTHR47364">
    <property type="entry name" value="CYSTEINE PROTEINASE INHIBITOR 5"/>
    <property type="match status" value="1"/>
</dbReference>
<evidence type="ECO:0000256" key="4">
    <source>
        <dbReference type="SAM" id="SignalP"/>
    </source>
</evidence>